<name>A0A517VVW3_9PLAN</name>
<evidence type="ECO:0000313" key="1">
    <source>
        <dbReference type="EMBL" id="QDT97136.1"/>
    </source>
</evidence>
<proteinExistence type="predicted"/>
<sequence length="33" mass="3744">MLSAADFYSRFPGQKSEQYLDNPFSCKKTVGDL</sequence>
<dbReference type="Proteomes" id="UP000318704">
    <property type="component" value="Chromosome"/>
</dbReference>
<reference evidence="1 2" key="1">
    <citation type="submission" date="2019-03" db="EMBL/GenBank/DDBJ databases">
        <title>Deep-cultivation of Planctomycetes and their phenomic and genomic characterization uncovers novel biology.</title>
        <authorList>
            <person name="Wiegand S."/>
            <person name="Jogler M."/>
            <person name="Boedeker C."/>
            <person name="Pinto D."/>
            <person name="Vollmers J."/>
            <person name="Rivas-Marin E."/>
            <person name="Kohn T."/>
            <person name="Peeters S.H."/>
            <person name="Heuer A."/>
            <person name="Rast P."/>
            <person name="Oberbeckmann S."/>
            <person name="Bunk B."/>
            <person name="Jeske O."/>
            <person name="Meyerdierks A."/>
            <person name="Storesund J.E."/>
            <person name="Kallscheuer N."/>
            <person name="Luecker S."/>
            <person name="Lage O.M."/>
            <person name="Pohl T."/>
            <person name="Merkel B.J."/>
            <person name="Hornburger P."/>
            <person name="Mueller R.-W."/>
            <person name="Bruemmer F."/>
            <person name="Labrenz M."/>
            <person name="Spormann A.M."/>
            <person name="Op den Camp H."/>
            <person name="Overmann J."/>
            <person name="Amann R."/>
            <person name="Jetten M.S.M."/>
            <person name="Mascher T."/>
            <person name="Medema M.H."/>
            <person name="Devos D.P."/>
            <person name="Kaster A.-K."/>
            <person name="Ovreas L."/>
            <person name="Rohde M."/>
            <person name="Galperin M.Y."/>
            <person name="Jogler C."/>
        </authorList>
    </citation>
    <scope>NUCLEOTIDE SEQUENCE [LARGE SCALE GENOMIC DNA]</scope>
    <source>
        <strain evidence="1 2">V144</strain>
    </source>
</reference>
<accession>A0A517VVW3</accession>
<dbReference type="AlphaFoldDB" id="A0A517VVW3"/>
<dbReference type="EMBL" id="CP037920">
    <property type="protein sequence ID" value="QDT97136.1"/>
    <property type="molecule type" value="Genomic_DNA"/>
</dbReference>
<evidence type="ECO:0000313" key="2">
    <source>
        <dbReference type="Proteomes" id="UP000318704"/>
    </source>
</evidence>
<protein>
    <submittedName>
        <fullName evidence="1">Uncharacterized protein</fullName>
    </submittedName>
</protein>
<organism evidence="1 2">
    <name type="scientific">Gimesia aquarii</name>
    <dbReference type="NCBI Taxonomy" id="2527964"/>
    <lineage>
        <taxon>Bacteria</taxon>
        <taxon>Pseudomonadati</taxon>
        <taxon>Planctomycetota</taxon>
        <taxon>Planctomycetia</taxon>
        <taxon>Planctomycetales</taxon>
        <taxon>Planctomycetaceae</taxon>
        <taxon>Gimesia</taxon>
    </lineage>
</organism>
<gene>
    <name evidence="1" type="ORF">V144x_26070</name>
</gene>
<dbReference type="KEGG" id="gaw:V144x_26070"/>